<dbReference type="InterPro" id="IPR009543">
    <property type="entry name" value="VPS13_VAB"/>
</dbReference>
<evidence type="ECO:0000259" key="5">
    <source>
        <dbReference type="Pfam" id="PF25033"/>
    </source>
</evidence>
<feature type="domain" description="Chorein N-terminal" evidence="4">
    <location>
        <begin position="15"/>
        <end position="817"/>
    </location>
</feature>
<dbReference type="Proteomes" id="UP001194468">
    <property type="component" value="Unassembled WGS sequence"/>
</dbReference>
<keyword evidence="2" id="KW-0813">Transport</keyword>
<feature type="domain" description="Vacuolar protein sorting-associated protein 13 VPS13 adaptor binding" evidence="6">
    <location>
        <begin position="1868"/>
        <end position="2437"/>
    </location>
</feature>
<name>A0AAD4C247_BOLED</name>
<dbReference type="InterPro" id="IPR056748">
    <property type="entry name" value="VPS13-like_C"/>
</dbReference>
<reference evidence="8" key="2">
    <citation type="journal article" date="2020" name="Nat. Commun.">
        <title>Large-scale genome sequencing of mycorrhizal fungi provides insights into the early evolution of symbiotic traits.</title>
        <authorList>
            <person name="Miyauchi S."/>
            <person name="Kiss E."/>
            <person name="Kuo A."/>
            <person name="Drula E."/>
            <person name="Kohler A."/>
            <person name="Sanchez-Garcia M."/>
            <person name="Morin E."/>
            <person name="Andreopoulos B."/>
            <person name="Barry K.W."/>
            <person name="Bonito G."/>
            <person name="Buee M."/>
            <person name="Carver A."/>
            <person name="Chen C."/>
            <person name="Cichocki N."/>
            <person name="Clum A."/>
            <person name="Culley D."/>
            <person name="Crous P.W."/>
            <person name="Fauchery L."/>
            <person name="Girlanda M."/>
            <person name="Hayes R.D."/>
            <person name="Keri Z."/>
            <person name="LaButti K."/>
            <person name="Lipzen A."/>
            <person name="Lombard V."/>
            <person name="Magnuson J."/>
            <person name="Maillard F."/>
            <person name="Murat C."/>
            <person name="Nolan M."/>
            <person name="Ohm R.A."/>
            <person name="Pangilinan J."/>
            <person name="Pereira M.F."/>
            <person name="Perotto S."/>
            <person name="Peter M."/>
            <person name="Pfister S."/>
            <person name="Riley R."/>
            <person name="Sitrit Y."/>
            <person name="Stielow J.B."/>
            <person name="Szollosi G."/>
            <person name="Zifcakova L."/>
            <person name="Stursova M."/>
            <person name="Spatafora J.W."/>
            <person name="Tedersoo L."/>
            <person name="Vaario L.M."/>
            <person name="Yamada A."/>
            <person name="Yan M."/>
            <person name="Wang P."/>
            <person name="Xu J."/>
            <person name="Bruns T."/>
            <person name="Baldrian P."/>
            <person name="Vilgalys R."/>
            <person name="Dunand C."/>
            <person name="Henrissat B."/>
            <person name="Grigoriev I.V."/>
            <person name="Hibbett D."/>
            <person name="Nagy L.G."/>
            <person name="Martin F.M."/>
        </authorList>
    </citation>
    <scope>NUCLEOTIDE SEQUENCE</scope>
    <source>
        <strain evidence="8">BED1</strain>
    </source>
</reference>
<dbReference type="EMBL" id="WHUW01000005">
    <property type="protein sequence ID" value="KAF8445944.1"/>
    <property type="molecule type" value="Genomic_DNA"/>
</dbReference>
<proteinExistence type="inferred from homology"/>
<dbReference type="PANTHER" id="PTHR16166:SF93">
    <property type="entry name" value="INTERMEMBRANE LIPID TRANSFER PROTEIN VPS13"/>
    <property type="match status" value="1"/>
</dbReference>
<keyword evidence="9" id="KW-1185">Reference proteome</keyword>
<gene>
    <name evidence="8" type="ORF">L210DRAFT_3391989</name>
</gene>
<dbReference type="PANTHER" id="PTHR16166">
    <property type="entry name" value="VACUOLAR PROTEIN SORTING-ASSOCIATED PROTEIN VPS13"/>
    <property type="match status" value="1"/>
</dbReference>
<keyword evidence="3" id="KW-0445">Lipid transport</keyword>
<feature type="domain" description="VPS13-like middle region" evidence="5">
    <location>
        <begin position="1077"/>
        <end position="1800"/>
    </location>
</feature>
<evidence type="ECO:0000256" key="3">
    <source>
        <dbReference type="ARBA" id="ARBA00023055"/>
    </source>
</evidence>
<dbReference type="Pfam" id="PF25033">
    <property type="entry name" value="VPS13_M"/>
    <property type="match status" value="1"/>
</dbReference>
<dbReference type="InterPro" id="IPR056747">
    <property type="entry name" value="VPS13-like_M"/>
</dbReference>
<evidence type="ECO:0000259" key="4">
    <source>
        <dbReference type="Pfam" id="PF12624"/>
    </source>
</evidence>
<dbReference type="GO" id="GO:0007005">
    <property type="term" value="P:mitochondrion organization"/>
    <property type="evidence" value="ECO:0007669"/>
    <property type="project" value="TreeGrafter"/>
</dbReference>
<protein>
    <submittedName>
        <fullName evidence="8">Vacuolar protein sorting-associated protein 13</fullName>
    </submittedName>
</protein>
<dbReference type="Pfam" id="PF25037">
    <property type="entry name" value="VPS13_C"/>
    <property type="match status" value="1"/>
</dbReference>
<dbReference type="GO" id="GO:0045324">
    <property type="term" value="P:late endosome to vacuole transport"/>
    <property type="evidence" value="ECO:0007669"/>
    <property type="project" value="TreeGrafter"/>
</dbReference>
<dbReference type="GO" id="GO:0006869">
    <property type="term" value="P:lipid transport"/>
    <property type="evidence" value="ECO:0007669"/>
    <property type="project" value="UniProtKB-KW"/>
</dbReference>
<dbReference type="Pfam" id="PF12624">
    <property type="entry name" value="VPS13_N"/>
    <property type="match status" value="1"/>
</dbReference>
<evidence type="ECO:0000259" key="7">
    <source>
        <dbReference type="Pfam" id="PF25037"/>
    </source>
</evidence>
<feature type="domain" description="Intermembrane lipid transfer protein VPS13-like C-terminal" evidence="7">
    <location>
        <begin position="2964"/>
        <end position="3071"/>
    </location>
</feature>
<evidence type="ECO:0000256" key="1">
    <source>
        <dbReference type="ARBA" id="ARBA00006545"/>
    </source>
</evidence>
<dbReference type="GO" id="GO:0006623">
    <property type="term" value="P:protein targeting to vacuole"/>
    <property type="evidence" value="ECO:0007669"/>
    <property type="project" value="TreeGrafter"/>
</dbReference>
<reference evidence="8" key="1">
    <citation type="submission" date="2019-10" db="EMBL/GenBank/DDBJ databases">
        <authorList>
            <consortium name="DOE Joint Genome Institute"/>
            <person name="Kuo A."/>
            <person name="Miyauchi S."/>
            <person name="Kiss E."/>
            <person name="Drula E."/>
            <person name="Kohler A."/>
            <person name="Sanchez-Garcia M."/>
            <person name="Andreopoulos B."/>
            <person name="Barry K.W."/>
            <person name="Bonito G."/>
            <person name="Buee M."/>
            <person name="Carver A."/>
            <person name="Chen C."/>
            <person name="Cichocki N."/>
            <person name="Clum A."/>
            <person name="Culley D."/>
            <person name="Crous P.W."/>
            <person name="Fauchery L."/>
            <person name="Girlanda M."/>
            <person name="Hayes R."/>
            <person name="Keri Z."/>
            <person name="LaButti K."/>
            <person name="Lipzen A."/>
            <person name="Lombard V."/>
            <person name="Magnuson J."/>
            <person name="Maillard F."/>
            <person name="Morin E."/>
            <person name="Murat C."/>
            <person name="Nolan M."/>
            <person name="Ohm R."/>
            <person name="Pangilinan J."/>
            <person name="Pereira M."/>
            <person name="Perotto S."/>
            <person name="Peter M."/>
            <person name="Riley R."/>
            <person name="Sitrit Y."/>
            <person name="Stielow B."/>
            <person name="Szollosi G."/>
            <person name="Zifcakova L."/>
            <person name="Stursova M."/>
            <person name="Spatafora J.W."/>
            <person name="Tedersoo L."/>
            <person name="Vaario L.-M."/>
            <person name="Yamada A."/>
            <person name="Yan M."/>
            <person name="Wang P."/>
            <person name="Xu J."/>
            <person name="Bruns T."/>
            <person name="Baldrian P."/>
            <person name="Vilgalys R."/>
            <person name="Henrissat B."/>
            <person name="Grigoriev I.V."/>
            <person name="Hibbett D."/>
            <person name="Nagy L.G."/>
            <person name="Martin F.M."/>
        </authorList>
    </citation>
    <scope>NUCLEOTIDE SEQUENCE</scope>
    <source>
        <strain evidence="8">BED1</strain>
    </source>
</reference>
<dbReference type="GO" id="GO:0045053">
    <property type="term" value="P:protein retention in Golgi apparatus"/>
    <property type="evidence" value="ECO:0007669"/>
    <property type="project" value="TreeGrafter"/>
</dbReference>
<comment type="similarity">
    <text evidence="1">Belongs to the VPS13 family.</text>
</comment>
<organism evidence="8 9">
    <name type="scientific">Boletus edulis BED1</name>
    <dbReference type="NCBI Taxonomy" id="1328754"/>
    <lineage>
        <taxon>Eukaryota</taxon>
        <taxon>Fungi</taxon>
        <taxon>Dikarya</taxon>
        <taxon>Basidiomycota</taxon>
        <taxon>Agaricomycotina</taxon>
        <taxon>Agaricomycetes</taxon>
        <taxon>Agaricomycetidae</taxon>
        <taxon>Boletales</taxon>
        <taxon>Boletineae</taxon>
        <taxon>Boletaceae</taxon>
        <taxon>Boletoideae</taxon>
        <taxon>Boletus</taxon>
    </lineage>
</organism>
<comment type="caution">
    <text evidence="8">The sequence shown here is derived from an EMBL/GenBank/DDBJ whole genome shotgun (WGS) entry which is preliminary data.</text>
</comment>
<sequence length="3095" mass="347335">MWWLDPGKEILNVMFNRILAPYVENLDMNQVNYGIGQGQLTLRNLRLKKGALDKFRLPVDVLEGYLGTFTLSLHWINLGSRPVEILIEDVHLLVVPSPQDNIDPEEEDRRAQAAKQERLENAELLHMRGQAEVSSDTSPQSQGLWASLTAKIINNVQVTVKNIHVRYEDKLSVPGHPFAAGITLAGFAIQSVNEHWEPAFIESTAGAIHKLSSLLSLAIYFDTDSLSMAGLPPHEAKRKFMDMISLNEKNSSHQFILSPVSGEGRIVVNHKADDKTPLYDVHLRFEDIGVALDDNQYRDVISLVDMYHFYIRQHQYRKFRLSDEDLGGNHARARLRFAGSAILNSVREQRRKWTWAYFAERRDDRKNYVELFERKLMNTLREHEAASIAALERKLTYEDIRFYRSIARSHLRKDIAQRKKLEEERAQRQQTSSWTSWLWNSADSGVRNEDAGFGGPITDEQRRQLYDILDYDEKSAITASLETPRDAVKLRIAAELRKGSFALKSHPRGAASDIISMVFESFRADFIQRPENFEASVSLGGLGVFDGTTKNTLHPQIVQVKNPIVNYVRPGNHAESDEPFFYLKLESNPLDKRADTALTARMRHMEIIYHRGYIEAIAKFLRPPEGQLESVEALLNVASQTLEGLRKETRAGLEYALQAHKTIDLQVDMNAPVIIIPEDITSFDGGHLIIDAGHIAVESDLADKDAMRELEAKKNQQYSEADYRRLESLMYDKVTLKLEAAQFIIGTNLQACRDALTSKTGDRLHLLERTNIDLQVQNSIVPNALTLARFKVSGNLPSLHVNLSDTKYKTLMRLIDVTIPRFGEESEKSYKPKSSPPYTETESMVLPLSAGIFSPTGLEYNVDENQSETELASTNRDDIFFEASDGTSENPELRQHIFEFDFAVDDLRASIARSGPDGREKPLGYVTLQHFRLGLVLLKYNLTVDVNLRALTMNIVQADKDPIRLISSDDTDDGDKDLLSVSYLRVQRNSPEFSTVYDNIEQSVDVRLSTFIFNAAPEPVISLYDFLITTFVPQGTSATVGNSEPAGVMGTRSQPTSTTRIAVKLDSIQVVLINDLASLATLSLSTASALLVLRSNTMRITGRLGSLALSDDRSMDVCREEFKQILSIEGSNFAEFRYQTYDPEDEGYTGIKSAIHLAAGSLKVHFLEQPFHDMYLFVTKLAKLKILYDTARDAAVQKASEIERMQFEISVKTPIIAFPSDPARLPDVLTMRLGEVFASNSFDGDTSRISASLNGLQLVSDLHYDGKLSTLKIVDDISITANISQRAYTDRFQDDEMPSTQVAIKISDIKLYLTQIQYEILVGLSQSIPRVLAGAPEGSAQADSVVASASSFGNPFPPTPEVQMSLVNLEPEIRVSSVLDRDRPWTTIDLVASIAAVRLHLYDREATTEANLREHGIIRFALNDVSLRSKSMSDGASEAQLVLRSFTMSNTRPGGSKFREIVPAADHERNQFMVLYSSSGTSALVVMTVDAPHIIFAVEPVFSLLSFFTSGPSNPKASRENHEMEIRRESSVPATSLRLELHDVSISVLENDSDPCSQAIRLRINQILMSQQGVMTLSVNRLGMSLIRMGADSDTVRFLDDVDLTFSLDSRATEPEQHVSVESSSTEIVFRASYRDIMLITAIATRAIELYARSQRDIPVDEGQPSNMQTRATRSALSAVGVRRTLAIAHIIMSKEQMKGTIDGFRLILIGDLHEHPMLQLNVKPFVFIAKDWSSGLQASAVLETRINYWNLTNSHWEPLIDPWKFTLSLSKDQASSALKVSMAARQRLDLNLSTTFAELATTSINMLGRERELVMQKDHGSYAPYRIRNRTGSPLFIWTDNNTNSGMQESNAVKLNHDQVIDWRFDDWKKMREHGSASEQHNIGIQIIGKPWEALRGIPVDKEGEFTFSLRPRMEKYADRLLCEVTVEDNVKIVTLRSTYLVVNLTYYPLELMMVDHTGHPVYSLEKIAPGQDYALPIEAVTQNRVKLQPDQGFGYRWCSSLRFEDLVAKRSFSISCPHNDQREAPFRFQAWVQIDSNDPAARKSPKIKLKLRAPIELENLLPYNLQYRIYDKNADQNWKSYLRKGGVMPVHSVELDHLVLLNVEVQDTVFKPSDFAIINTDRHSDFDIESKLSLRDQSNRKLHLSLNHVRYPESGGAFKVQIYCPYLVVNKSGMPFYVKTARSNRPTSPLDVAGDTRLDVLATPVPFLLSHPHDNAQAFIFKVGESSWSNVFRLEAPAADAEMVIPSVKQRNEEYHFGLSWTEGLGKYKLTKVITISPRFMLKNDLPVPIQFREYKGLPRGRAVLDPGERSPLQIMQAGEEKLLTIAYTGLNARWSSPVNIQDIGNVHLRVPRASEDNQVDIVTADIKVNGSTIFVNFLKADGWPFELENDSDHTVFVCQWNSGRNEIDAVKSSTPRYKLAPHSVTQYAWDQPAMREKKLMLTINDARRVVDIMEIGVLVPFRLQDRQRARAVSLDVRADRHKQILRITPYVAERSLYKPKHRTTSSLSRSDTLGSVEAFEAVAEDVAPTLKVEVELAGIGISLINRKMIEVVYASLDSLHFEYSNTPASQAVTLCCGSLQVDNQLHDALYPVLLQPSPVSKEVSGTAAVPSTIQASVVWLKDQEHGVLFVKYCSILLQALTIEADEDFLFAIYDLTQVKGASWEEDVEDILIQHPEIIPDPQPTPPGRDVYFEVLQLHPIQLTLSFMRSERVSGDGKLSMRNPLAVVVNALTMTLGNVNDAPLELNALAITDMRLTIPELQSRITYHYRQDVLRQLYRILGSADFIGNPVGLFTNVSSGVADIFYAPYHGVVMHGNKELGIGIAKGAASFVKKTVFGLSDSVTKFTSSLGKGLSAATFDEEYQAQRRLSQRRNRPRHAIYGVAAGGEALATSVVSAMEGIVTKPIQGAETEGAIGFFKGIGRGLVGAVTKPAVGVFDLASNVSEGIRNTTTVFDKPERDRVRPPRHVPPDGVLVPFSNREALGQYWMRDLEQGGYRNECYVAHIDHAGSDNVVLLTSARVLSFWSKRLRLEWDLPLTMVQGVTTEDNGIRFSHKSGKDHDKFVLIPDKNAQVWFFGQIASVVKSFNNRRRMD</sequence>
<evidence type="ECO:0000313" key="9">
    <source>
        <dbReference type="Proteomes" id="UP001194468"/>
    </source>
</evidence>
<accession>A0AAD4C247</accession>
<dbReference type="Pfam" id="PF25036">
    <property type="entry name" value="VPS13_VAB"/>
    <property type="match status" value="1"/>
</dbReference>
<evidence type="ECO:0000313" key="8">
    <source>
        <dbReference type="EMBL" id="KAF8445944.1"/>
    </source>
</evidence>
<evidence type="ECO:0000259" key="6">
    <source>
        <dbReference type="Pfam" id="PF25036"/>
    </source>
</evidence>
<evidence type="ECO:0000256" key="2">
    <source>
        <dbReference type="ARBA" id="ARBA00022448"/>
    </source>
</evidence>
<dbReference type="InterPro" id="IPR026847">
    <property type="entry name" value="VPS13"/>
</dbReference>
<dbReference type="InterPro" id="IPR026854">
    <property type="entry name" value="VPS13_N"/>
</dbReference>